<proteinExistence type="predicted"/>
<feature type="compositionally biased region" description="Basic and acidic residues" evidence="1">
    <location>
        <begin position="13"/>
        <end position="40"/>
    </location>
</feature>
<reference evidence="2 3" key="1">
    <citation type="submission" date="2018-07" db="EMBL/GenBank/DDBJ databases">
        <title>Genomic Encyclopedia of Type Strains, Phase IV (KMG-IV): sequencing the most valuable type-strain genomes for metagenomic binning, comparative biology and taxonomic classification.</title>
        <authorList>
            <person name="Goeker M."/>
        </authorList>
    </citation>
    <scope>NUCLEOTIDE SEQUENCE [LARGE SCALE GENOMIC DNA]</scope>
    <source>
        <strain evidence="2 3">DSM 27016</strain>
    </source>
</reference>
<accession>A0A369AVY8</accession>
<comment type="caution">
    <text evidence="2">The sequence shown here is derived from an EMBL/GenBank/DDBJ whole genome shotgun (WGS) entry which is preliminary data.</text>
</comment>
<evidence type="ECO:0000256" key="1">
    <source>
        <dbReference type="SAM" id="MobiDB-lite"/>
    </source>
</evidence>
<gene>
    <name evidence="2" type="ORF">DFR58_11792</name>
</gene>
<feature type="region of interest" description="Disordered" evidence="1">
    <location>
        <begin position="1"/>
        <end position="40"/>
    </location>
</feature>
<name>A0A369AVY8_9FIRM</name>
<organism evidence="2 3">
    <name type="scientific">Anaerobacterium chartisolvens</name>
    <dbReference type="NCBI Taxonomy" id="1297424"/>
    <lineage>
        <taxon>Bacteria</taxon>
        <taxon>Bacillati</taxon>
        <taxon>Bacillota</taxon>
        <taxon>Clostridia</taxon>
        <taxon>Eubacteriales</taxon>
        <taxon>Oscillospiraceae</taxon>
        <taxon>Anaerobacterium</taxon>
    </lineage>
</organism>
<evidence type="ECO:0000313" key="3">
    <source>
        <dbReference type="Proteomes" id="UP000253034"/>
    </source>
</evidence>
<dbReference type="RefSeq" id="WP_278278817.1">
    <property type="nucleotide sequence ID" value="NZ_QPJT01000017.1"/>
</dbReference>
<protein>
    <submittedName>
        <fullName evidence="2">Uncharacterized protein</fullName>
    </submittedName>
</protein>
<evidence type="ECO:0000313" key="2">
    <source>
        <dbReference type="EMBL" id="RCX13552.1"/>
    </source>
</evidence>
<dbReference type="EMBL" id="QPJT01000017">
    <property type="protein sequence ID" value="RCX13552.1"/>
    <property type="molecule type" value="Genomic_DNA"/>
</dbReference>
<dbReference type="Proteomes" id="UP000253034">
    <property type="component" value="Unassembled WGS sequence"/>
</dbReference>
<keyword evidence="3" id="KW-1185">Reference proteome</keyword>
<sequence length="40" mass="4678">MGKNRTKGINSDPMKEKTQELEETKRISKAFEKNNPRKSK</sequence>
<dbReference type="AlphaFoldDB" id="A0A369AVY8"/>